<accession>A0A653CBD2</accession>
<gene>
    <name evidence="1" type="ORF">CALMAC_LOCUS7627</name>
</gene>
<dbReference type="EMBL" id="CAACVG010007363">
    <property type="protein sequence ID" value="VEN45036.1"/>
    <property type="molecule type" value="Genomic_DNA"/>
</dbReference>
<dbReference type="Proteomes" id="UP000410492">
    <property type="component" value="Unassembled WGS sequence"/>
</dbReference>
<keyword evidence="2" id="KW-1185">Reference proteome</keyword>
<name>A0A653CBD2_CALMS</name>
<protein>
    <submittedName>
        <fullName evidence="1">Uncharacterized protein</fullName>
    </submittedName>
</protein>
<proteinExistence type="predicted"/>
<evidence type="ECO:0000313" key="2">
    <source>
        <dbReference type="Proteomes" id="UP000410492"/>
    </source>
</evidence>
<dbReference type="AlphaFoldDB" id="A0A653CBD2"/>
<organism evidence="1 2">
    <name type="scientific">Callosobruchus maculatus</name>
    <name type="common">Southern cowpea weevil</name>
    <name type="synonym">Pulse bruchid</name>
    <dbReference type="NCBI Taxonomy" id="64391"/>
    <lineage>
        <taxon>Eukaryota</taxon>
        <taxon>Metazoa</taxon>
        <taxon>Ecdysozoa</taxon>
        <taxon>Arthropoda</taxon>
        <taxon>Hexapoda</taxon>
        <taxon>Insecta</taxon>
        <taxon>Pterygota</taxon>
        <taxon>Neoptera</taxon>
        <taxon>Endopterygota</taxon>
        <taxon>Coleoptera</taxon>
        <taxon>Polyphaga</taxon>
        <taxon>Cucujiformia</taxon>
        <taxon>Chrysomeloidea</taxon>
        <taxon>Chrysomelidae</taxon>
        <taxon>Bruchinae</taxon>
        <taxon>Bruchini</taxon>
        <taxon>Callosobruchus</taxon>
    </lineage>
</organism>
<evidence type="ECO:0000313" key="1">
    <source>
        <dbReference type="EMBL" id="VEN45036.1"/>
    </source>
</evidence>
<sequence>MRQILFSQPPELSIKERRYTKLGNGLLTLFGDDYRALYLRS</sequence>
<reference evidence="1 2" key="1">
    <citation type="submission" date="2019-01" db="EMBL/GenBank/DDBJ databases">
        <authorList>
            <person name="Sayadi A."/>
        </authorList>
    </citation>
    <scope>NUCLEOTIDE SEQUENCE [LARGE SCALE GENOMIC DNA]</scope>
</reference>